<dbReference type="EMBL" id="BLJN01000004">
    <property type="protein sequence ID" value="GFE82326.1"/>
    <property type="molecule type" value="Genomic_DNA"/>
</dbReference>
<dbReference type="PROSITE" id="PS51502">
    <property type="entry name" value="S_R_A_B_BARREL"/>
    <property type="match status" value="1"/>
</dbReference>
<proteinExistence type="predicted"/>
<dbReference type="PANTHER" id="PTHR37832">
    <property type="entry name" value="BLL2683 PROTEIN"/>
    <property type="match status" value="1"/>
</dbReference>
<dbReference type="Pfam" id="PF07876">
    <property type="entry name" value="Dabb"/>
    <property type="match status" value="1"/>
</dbReference>
<evidence type="ECO:0000313" key="2">
    <source>
        <dbReference type="EMBL" id="GFE82326.1"/>
    </source>
</evidence>
<dbReference type="AlphaFoldDB" id="A0A829YII8"/>
<feature type="domain" description="Stress-response A/B barrel" evidence="1">
    <location>
        <begin position="2"/>
        <end position="97"/>
    </location>
</feature>
<dbReference type="RefSeq" id="WP_161813978.1">
    <property type="nucleotide sequence ID" value="NZ_BLJN01000004.1"/>
</dbReference>
<dbReference type="Gene3D" id="3.30.70.100">
    <property type="match status" value="1"/>
</dbReference>
<comment type="caution">
    <text evidence="2">The sequence shown here is derived from an EMBL/GenBank/DDBJ whole genome shotgun (WGS) entry which is preliminary data.</text>
</comment>
<gene>
    <name evidence="2" type="ORF">GCM10011487_43260</name>
</gene>
<protein>
    <submittedName>
        <fullName evidence="2">Stress responsive protein</fullName>
    </submittedName>
</protein>
<evidence type="ECO:0000259" key="1">
    <source>
        <dbReference type="PROSITE" id="PS51502"/>
    </source>
</evidence>
<keyword evidence="3" id="KW-1185">Reference proteome</keyword>
<reference evidence="3" key="1">
    <citation type="submission" date="2020-01" db="EMBL/GenBank/DDBJ databases">
        <title>'Steroidobacter agaridevorans' sp. nov., agar-degrading bacteria isolated from rhizosphere soils.</title>
        <authorList>
            <person name="Ikenaga M."/>
            <person name="Kataoka M."/>
            <person name="Murouchi A."/>
            <person name="Katsuragi S."/>
            <person name="Sakai M."/>
        </authorList>
    </citation>
    <scope>NUCLEOTIDE SEQUENCE [LARGE SCALE GENOMIC DNA]</scope>
    <source>
        <strain evidence="3">YU21-B</strain>
    </source>
</reference>
<name>A0A829YII8_9GAMM</name>
<dbReference type="SMART" id="SM00886">
    <property type="entry name" value="Dabb"/>
    <property type="match status" value="1"/>
</dbReference>
<sequence>MVKHLVMWRLRAAENGERAEQLASIARAIEAMRNGIHGLQRVELGRDQSQVSDSADLVLYCEFDSWAALQAYETHPLHEQLKRLIGPLRVERRVVDYETGMTLDA</sequence>
<dbReference type="PANTHER" id="PTHR37832:SF1">
    <property type="entry name" value="STRESS-RESPONSE A_B BARREL DOMAIN-CONTAINING PROTEIN"/>
    <property type="match status" value="1"/>
</dbReference>
<accession>A0A829YII8</accession>
<dbReference type="SUPFAM" id="SSF54909">
    <property type="entry name" value="Dimeric alpha+beta barrel"/>
    <property type="match status" value="1"/>
</dbReference>
<evidence type="ECO:0000313" key="3">
    <source>
        <dbReference type="Proteomes" id="UP000445000"/>
    </source>
</evidence>
<organism evidence="2 3">
    <name type="scientific">Steroidobacter agaridevorans</name>
    <dbReference type="NCBI Taxonomy" id="2695856"/>
    <lineage>
        <taxon>Bacteria</taxon>
        <taxon>Pseudomonadati</taxon>
        <taxon>Pseudomonadota</taxon>
        <taxon>Gammaproteobacteria</taxon>
        <taxon>Steroidobacterales</taxon>
        <taxon>Steroidobacteraceae</taxon>
        <taxon>Steroidobacter</taxon>
    </lineage>
</organism>
<dbReference type="Proteomes" id="UP000445000">
    <property type="component" value="Unassembled WGS sequence"/>
</dbReference>
<dbReference type="InterPro" id="IPR011008">
    <property type="entry name" value="Dimeric_a/b-barrel"/>
</dbReference>
<dbReference type="InterPro" id="IPR013097">
    <property type="entry name" value="Dabb"/>
</dbReference>